<dbReference type="PANTHER" id="PTHR32285">
    <property type="entry name" value="PROTEIN TRICHOME BIREFRINGENCE-LIKE 9-RELATED"/>
    <property type="match status" value="1"/>
</dbReference>
<dbReference type="InterPro" id="IPR029962">
    <property type="entry name" value="TBL"/>
</dbReference>
<comment type="subcellular location">
    <subcellularLocation>
        <location evidence="1">Membrane</location>
        <topology evidence="1">Single-pass membrane protein</topology>
    </subcellularLocation>
</comment>
<evidence type="ECO:0000256" key="3">
    <source>
        <dbReference type="ARBA" id="ARBA00022692"/>
    </source>
</evidence>
<evidence type="ECO:0000313" key="10">
    <source>
        <dbReference type="EnsemblPlants" id="cds.evm.model.10.506"/>
    </source>
</evidence>
<name>A0A803QP37_CANSA</name>
<dbReference type="PANTHER" id="PTHR32285:SF22">
    <property type="entry name" value="PROTEIN TRICHOME BIREFRINGENCE"/>
    <property type="match status" value="1"/>
</dbReference>
<evidence type="ECO:0000256" key="4">
    <source>
        <dbReference type="ARBA" id="ARBA00022968"/>
    </source>
</evidence>
<dbReference type="GO" id="GO:0016413">
    <property type="term" value="F:O-acetyltransferase activity"/>
    <property type="evidence" value="ECO:0007669"/>
    <property type="project" value="InterPro"/>
</dbReference>
<evidence type="ECO:0000256" key="5">
    <source>
        <dbReference type="ARBA" id="ARBA00022989"/>
    </source>
</evidence>
<sequence>MKQGLIWKVGDRKEIQTIEYHWLPDFRLESYSSLPPLEPNLSFFISPSSASDPTKLHHYFDVQVVDNILNVLISGNSCKDELIWGHDLSGLFNVKTVYHLALKSRDLPSSSSFNAGLVIPVAGVVSPEVAKAKAILAAIYWIQAAKLPISIIESNNLDLKPGSRLGPVNIGTPNSENRTKTSSSPQNPEISTKNQTSVGPSGPTSNASSPSYSGHKNQTQVPENAAEKNPSRPTVASPGNPPAAKNQSVSEPKPEKNSGKDEKKSSGPSSSSGEVSKKGGVLNNTAPSKSSSEQAKKIDIVESLKGCDFFDGEWVKDDNRKPYYKPESCSVIDEQFNCVVNGRPDNDYQKFKWKPKGCNLPRLEGKNLLEMLRGRRLVFVGDSLNRNMWESLICILKSSAKNPKNVFEAHGRHRFRGEAEYSFVFKDYDSTVEFFVAPFLVQEWEMKDKNGTKRETLRLDLVGKSFEHFKTADIIVFNTGHWWTHDKTSKGEDYYQEGSHVYKELNVLEAFRKAITTWGRWIDSNVNPKKSLVFFRGYSHSHFSGGQWNSGGACDSETVPISDEKYLRPYPDKMTKGWSPINLPEAEADSAGTKNAPAVPGLQPLVPPGRPRCLE</sequence>
<comment type="similarity">
    <text evidence="2">Belongs to the PC-esterase family. TBL subfamily.</text>
</comment>
<dbReference type="GO" id="GO:0016020">
    <property type="term" value="C:membrane"/>
    <property type="evidence" value="ECO:0007669"/>
    <property type="project" value="UniProtKB-SubCell"/>
</dbReference>
<dbReference type="GO" id="GO:0005794">
    <property type="term" value="C:Golgi apparatus"/>
    <property type="evidence" value="ECO:0007669"/>
    <property type="project" value="TreeGrafter"/>
</dbReference>
<feature type="compositionally biased region" description="Low complexity" evidence="7">
    <location>
        <begin position="266"/>
        <end position="281"/>
    </location>
</feature>
<feature type="compositionally biased region" description="Polar residues" evidence="7">
    <location>
        <begin position="282"/>
        <end position="293"/>
    </location>
</feature>
<dbReference type="EnsemblPlants" id="evm.model.10.506">
    <property type="protein sequence ID" value="cds.evm.model.10.506"/>
    <property type="gene ID" value="evm.TU.10.506"/>
</dbReference>
<dbReference type="Gramene" id="evm.model.10.506">
    <property type="protein sequence ID" value="cds.evm.model.10.506"/>
    <property type="gene ID" value="evm.TU.10.506"/>
</dbReference>
<feature type="compositionally biased region" description="Basic and acidic residues" evidence="7">
    <location>
        <begin position="252"/>
        <end position="265"/>
    </location>
</feature>
<feature type="compositionally biased region" description="Pro residues" evidence="7">
    <location>
        <begin position="605"/>
        <end position="615"/>
    </location>
</feature>
<proteinExistence type="inferred from homology"/>
<keyword evidence="5" id="KW-1133">Transmembrane helix</keyword>
<evidence type="ECO:0000259" key="8">
    <source>
        <dbReference type="Pfam" id="PF13839"/>
    </source>
</evidence>
<evidence type="ECO:0000313" key="11">
    <source>
        <dbReference type="Proteomes" id="UP000596661"/>
    </source>
</evidence>
<organism evidence="10 11">
    <name type="scientific">Cannabis sativa</name>
    <name type="common">Hemp</name>
    <name type="synonym">Marijuana</name>
    <dbReference type="NCBI Taxonomy" id="3483"/>
    <lineage>
        <taxon>Eukaryota</taxon>
        <taxon>Viridiplantae</taxon>
        <taxon>Streptophyta</taxon>
        <taxon>Embryophyta</taxon>
        <taxon>Tracheophyta</taxon>
        <taxon>Spermatophyta</taxon>
        <taxon>Magnoliopsida</taxon>
        <taxon>eudicotyledons</taxon>
        <taxon>Gunneridae</taxon>
        <taxon>Pentapetalae</taxon>
        <taxon>rosids</taxon>
        <taxon>fabids</taxon>
        <taxon>Rosales</taxon>
        <taxon>Cannabaceae</taxon>
        <taxon>Cannabis</taxon>
    </lineage>
</organism>
<dbReference type="Pfam" id="PF14416">
    <property type="entry name" value="PMR5N"/>
    <property type="match status" value="1"/>
</dbReference>
<dbReference type="InterPro" id="IPR026057">
    <property type="entry name" value="TBL_C"/>
</dbReference>
<feature type="domain" description="Trichome birefringence-like C-terminal" evidence="8">
    <location>
        <begin position="360"/>
        <end position="575"/>
    </location>
</feature>
<evidence type="ECO:0000256" key="6">
    <source>
        <dbReference type="ARBA" id="ARBA00023136"/>
    </source>
</evidence>
<evidence type="ECO:0000259" key="9">
    <source>
        <dbReference type="Pfam" id="PF14416"/>
    </source>
</evidence>
<evidence type="ECO:0000256" key="2">
    <source>
        <dbReference type="ARBA" id="ARBA00007727"/>
    </source>
</evidence>
<protein>
    <recommendedName>
        <fullName evidence="12">Trichome birefringence-like N-terminal domain-containing protein</fullName>
    </recommendedName>
</protein>
<keyword evidence="6" id="KW-0472">Membrane</keyword>
<feature type="region of interest" description="Disordered" evidence="7">
    <location>
        <begin position="581"/>
        <end position="615"/>
    </location>
</feature>
<evidence type="ECO:0000256" key="1">
    <source>
        <dbReference type="ARBA" id="ARBA00004167"/>
    </source>
</evidence>
<feature type="region of interest" description="Disordered" evidence="7">
    <location>
        <begin position="162"/>
        <end position="295"/>
    </location>
</feature>
<keyword evidence="3" id="KW-0812">Transmembrane</keyword>
<feature type="domain" description="Trichome birefringence-like N-terminal" evidence="9">
    <location>
        <begin position="306"/>
        <end position="359"/>
    </location>
</feature>
<feature type="compositionally biased region" description="Polar residues" evidence="7">
    <location>
        <begin position="171"/>
        <end position="222"/>
    </location>
</feature>
<dbReference type="AlphaFoldDB" id="A0A803QP37"/>
<evidence type="ECO:0000256" key="7">
    <source>
        <dbReference type="SAM" id="MobiDB-lite"/>
    </source>
</evidence>
<reference evidence="10" key="1">
    <citation type="submission" date="2021-03" db="UniProtKB">
        <authorList>
            <consortium name="EnsemblPlants"/>
        </authorList>
    </citation>
    <scope>IDENTIFICATION</scope>
</reference>
<keyword evidence="11" id="KW-1185">Reference proteome</keyword>
<dbReference type="Pfam" id="PF13839">
    <property type="entry name" value="PC-Esterase"/>
    <property type="match status" value="1"/>
</dbReference>
<keyword evidence="4" id="KW-0735">Signal-anchor</keyword>
<evidence type="ECO:0008006" key="12">
    <source>
        <dbReference type="Google" id="ProtNLM"/>
    </source>
</evidence>
<dbReference type="EMBL" id="UZAU01000806">
    <property type="status" value="NOT_ANNOTATED_CDS"/>
    <property type="molecule type" value="Genomic_DNA"/>
</dbReference>
<dbReference type="Proteomes" id="UP000596661">
    <property type="component" value="Unassembled WGS sequence"/>
</dbReference>
<accession>A0A803QP37</accession>
<dbReference type="InterPro" id="IPR025846">
    <property type="entry name" value="TBL_N"/>
</dbReference>